<dbReference type="EnsemblMetazoa" id="SMAR006203-RA">
    <property type="protein sequence ID" value="SMAR006203-PA"/>
    <property type="gene ID" value="SMAR006203"/>
</dbReference>
<dbReference type="PANTHER" id="PTHR36692">
    <property type="entry name" value="PROTEIN SNAKESKIN"/>
    <property type="match status" value="1"/>
</dbReference>
<name>T1IY96_STRMM</name>
<organism evidence="2 3">
    <name type="scientific">Strigamia maritima</name>
    <name type="common">European centipede</name>
    <name type="synonym">Geophilus maritimus</name>
    <dbReference type="NCBI Taxonomy" id="126957"/>
    <lineage>
        <taxon>Eukaryota</taxon>
        <taxon>Metazoa</taxon>
        <taxon>Ecdysozoa</taxon>
        <taxon>Arthropoda</taxon>
        <taxon>Myriapoda</taxon>
        <taxon>Chilopoda</taxon>
        <taxon>Pleurostigmophora</taxon>
        <taxon>Geophilomorpha</taxon>
        <taxon>Linotaeniidae</taxon>
        <taxon>Strigamia</taxon>
    </lineage>
</organism>
<sequence>MASVECCKRASMKIIQIALNVISIALILKYNCVPTIGPNLLKFDISSDYTRTYFVVAVAGGFCIVSTVILLAYAIEGMSKAPILETLFMVVGAAVSITAGGLIVEYFVNYHTNKDETRDAGISFGSLQLINGLVYLIDAFFVFKK</sequence>
<feature type="transmembrane region" description="Helical" evidence="1">
    <location>
        <begin position="51"/>
        <end position="75"/>
    </location>
</feature>
<feature type="transmembrane region" description="Helical" evidence="1">
    <location>
        <begin position="120"/>
        <end position="143"/>
    </location>
</feature>
<dbReference type="Proteomes" id="UP000014500">
    <property type="component" value="Unassembled WGS sequence"/>
</dbReference>
<protein>
    <recommendedName>
        <fullName evidence="4">MARVEL domain-containing protein</fullName>
    </recommendedName>
</protein>
<dbReference type="HOGENOM" id="CLU_1789298_0_0_1"/>
<evidence type="ECO:0000256" key="1">
    <source>
        <dbReference type="SAM" id="Phobius"/>
    </source>
</evidence>
<keyword evidence="3" id="KW-1185">Reference proteome</keyword>
<dbReference type="AlphaFoldDB" id="T1IY96"/>
<dbReference type="InterPro" id="IPR038976">
    <property type="entry name" value="Ssk"/>
</dbReference>
<evidence type="ECO:0000313" key="2">
    <source>
        <dbReference type="EnsemblMetazoa" id="SMAR006203-PA"/>
    </source>
</evidence>
<keyword evidence="1" id="KW-0812">Transmembrane</keyword>
<dbReference type="OMA" id="HARGAMK"/>
<reference evidence="3" key="1">
    <citation type="submission" date="2011-05" db="EMBL/GenBank/DDBJ databases">
        <authorList>
            <person name="Richards S.R."/>
            <person name="Qu J."/>
            <person name="Jiang H."/>
            <person name="Jhangiani S.N."/>
            <person name="Agravi P."/>
            <person name="Goodspeed R."/>
            <person name="Gross S."/>
            <person name="Mandapat C."/>
            <person name="Jackson L."/>
            <person name="Mathew T."/>
            <person name="Pu L."/>
            <person name="Thornton R."/>
            <person name="Saada N."/>
            <person name="Wilczek-Boney K.B."/>
            <person name="Lee S."/>
            <person name="Kovar C."/>
            <person name="Wu Y."/>
            <person name="Scherer S.E."/>
            <person name="Worley K.C."/>
            <person name="Muzny D.M."/>
            <person name="Gibbs R."/>
        </authorList>
    </citation>
    <scope>NUCLEOTIDE SEQUENCE</scope>
    <source>
        <strain evidence="3">Brora</strain>
    </source>
</reference>
<evidence type="ECO:0000313" key="3">
    <source>
        <dbReference type="Proteomes" id="UP000014500"/>
    </source>
</evidence>
<reference evidence="2" key="2">
    <citation type="submission" date="2015-02" db="UniProtKB">
        <authorList>
            <consortium name="EnsemblMetazoa"/>
        </authorList>
    </citation>
    <scope>IDENTIFICATION</scope>
</reference>
<dbReference type="EMBL" id="JH431674">
    <property type="status" value="NOT_ANNOTATED_CDS"/>
    <property type="molecule type" value="Genomic_DNA"/>
</dbReference>
<dbReference type="PhylomeDB" id="T1IY96"/>
<evidence type="ECO:0008006" key="4">
    <source>
        <dbReference type="Google" id="ProtNLM"/>
    </source>
</evidence>
<dbReference type="PANTHER" id="PTHR36692:SF3">
    <property type="entry name" value="PROTEIN SNAKESKIN"/>
    <property type="match status" value="1"/>
</dbReference>
<feature type="transmembrane region" description="Helical" evidence="1">
    <location>
        <begin position="12"/>
        <end position="31"/>
    </location>
</feature>
<proteinExistence type="predicted"/>
<accession>T1IY96</accession>
<keyword evidence="1" id="KW-0472">Membrane</keyword>
<feature type="transmembrane region" description="Helical" evidence="1">
    <location>
        <begin position="87"/>
        <end position="108"/>
    </location>
</feature>
<keyword evidence="1" id="KW-1133">Transmembrane helix</keyword>
<dbReference type="GO" id="GO:0005886">
    <property type="term" value="C:plasma membrane"/>
    <property type="evidence" value="ECO:0007669"/>
    <property type="project" value="TreeGrafter"/>
</dbReference>
<dbReference type="GO" id="GO:0019991">
    <property type="term" value="P:septate junction assembly"/>
    <property type="evidence" value="ECO:0007669"/>
    <property type="project" value="InterPro"/>
</dbReference>